<dbReference type="PRINTS" id="PR00455">
    <property type="entry name" value="HTHTETR"/>
</dbReference>
<dbReference type="InterPro" id="IPR049445">
    <property type="entry name" value="TetR_SbtR-like_C"/>
</dbReference>
<accession>A0A1S1Q253</accession>
<dbReference type="Pfam" id="PF00440">
    <property type="entry name" value="TetR_N"/>
    <property type="match status" value="1"/>
</dbReference>
<dbReference type="Pfam" id="PF21597">
    <property type="entry name" value="TetR_C_43"/>
    <property type="match status" value="1"/>
</dbReference>
<dbReference type="PROSITE" id="PS50977">
    <property type="entry name" value="HTH_TETR_2"/>
    <property type="match status" value="1"/>
</dbReference>
<sequence length="212" mass="22902">MAEARESRRRDATLNRERLLAAAGATFAESGVNAPLDAIARRAGVSIGTLYNHFPTRAALLDAIYPERVAALTEAARASSAEADSWRAFRGFLIQIFELQSTDRGLNDAMTQRYPNTPALSAACERGFADVAGLLDRARAEGTLRDDFGMADLALLIWATSRMIMATVDVAPDAWRRYLDLQLDGLRSAAAHPLPVPPMTAEQVAAAMRGGQ</sequence>
<dbReference type="RefSeq" id="WP_071064408.1">
    <property type="nucleotide sequence ID" value="NZ_MAXA01000218.1"/>
</dbReference>
<feature type="domain" description="HTH tetR-type" evidence="5">
    <location>
        <begin position="13"/>
        <end position="72"/>
    </location>
</feature>
<gene>
    <name evidence="6" type="ORF">BBK14_19485</name>
</gene>
<keyword evidence="7" id="KW-1185">Reference proteome</keyword>
<keyword evidence="1" id="KW-0805">Transcription regulation</keyword>
<evidence type="ECO:0000256" key="2">
    <source>
        <dbReference type="ARBA" id="ARBA00023125"/>
    </source>
</evidence>
<name>A0A1S1Q253_9ACTN</name>
<evidence type="ECO:0000313" key="6">
    <source>
        <dbReference type="EMBL" id="OHV27676.1"/>
    </source>
</evidence>
<organism evidence="6 7">
    <name type="scientific">Parafrankia soli</name>
    <dbReference type="NCBI Taxonomy" id="2599596"/>
    <lineage>
        <taxon>Bacteria</taxon>
        <taxon>Bacillati</taxon>
        <taxon>Actinomycetota</taxon>
        <taxon>Actinomycetes</taxon>
        <taxon>Frankiales</taxon>
        <taxon>Frankiaceae</taxon>
        <taxon>Parafrankia</taxon>
    </lineage>
</organism>
<evidence type="ECO:0000259" key="5">
    <source>
        <dbReference type="PROSITE" id="PS50977"/>
    </source>
</evidence>
<dbReference type="SUPFAM" id="SSF46689">
    <property type="entry name" value="Homeodomain-like"/>
    <property type="match status" value="1"/>
</dbReference>
<feature type="DNA-binding region" description="H-T-H motif" evidence="4">
    <location>
        <begin position="35"/>
        <end position="54"/>
    </location>
</feature>
<dbReference type="InterPro" id="IPR050109">
    <property type="entry name" value="HTH-type_TetR-like_transc_reg"/>
</dbReference>
<evidence type="ECO:0000256" key="1">
    <source>
        <dbReference type="ARBA" id="ARBA00023015"/>
    </source>
</evidence>
<dbReference type="EMBL" id="MAXA01000218">
    <property type="protein sequence ID" value="OHV27676.1"/>
    <property type="molecule type" value="Genomic_DNA"/>
</dbReference>
<evidence type="ECO:0000313" key="7">
    <source>
        <dbReference type="Proteomes" id="UP000179769"/>
    </source>
</evidence>
<evidence type="ECO:0000256" key="4">
    <source>
        <dbReference type="PROSITE-ProRule" id="PRU00335"/>
    </source>
</evidence>
<comment type="caution">
    <text evidence="6">The sequence shown here is derived from an EMBL/GenBank/DDBJ whole genome shotgun (WGS) entry which is preliminary data.</text>
</comment>
<dbReference type="PANTHER" id="PTHR30055:SF234">
    <property type="entry name" value="HTH-TYPE TRANSCRIPTIONAL REGULATOR BETI"/>
    <property type="match status" value="1"/>
</dbReference>
<dbReference type="AlphaFoldDB" id="A0A1S1Q253"/>
<dbReference type="Proteomes" id="UP000179769">
    <property type="component" value="Unassembled WGS sequence"/>
</dbReference>
<dbReference type="InterPro" id="IPR009057">
    <property type="entry name" value="Homeodomain-like_sf"/>
</dbReference>
<evidence type="ECO:0000256" key="3">
    <source>
        <dbReference type="ARBA" id="ARBA00023163"/>
    </source>
</evidence>
<dbReference type="Gene3D" id="1.10.357.10">
    <property type="entry name" value="Tetracycline Repressor, domain 2"/>
    <property type="match status" value="1"/>
</dbReference>
<dbReference type="OrthoDB" id="3382616at2"/>
<protein>
    <submittedName>
        <fullName evidence="6">TetR family transcriptional regulator</fullName>
    </submittedName>
</protein>
<dbReference type="GO" id="GO:0000976">
    <property type="term" value="F:transcription cis-regulatory region binding"/>
    <property type="evidence" value="ECO:0007669"/>
    <property type="project" value="TreeGrafter"/>
</dbReference>
<dbReference type="GO" id="GO:0003700">
    <property type="term" value="F:DNA-binding transcription factor activity"/>
    <property type="evidence" value="ECO:0007669"/>
    <property type="project" value="TreeGrafter"/>
</dbReference>
<proteinExistence type="predicted"/>
<dbReference type="InterPro" id="IPR036271">
    <property type="entry name" value="Tet_transcr_reg_TetR-rel_C_sf"/>
</dbReference>
<reference evidence="7" key="1">
    <citation type="submission" date="2016-07" db="EMBL/GenBank/DDBJ databases">
        <title>Frankia sp. NRRL B-16219 Genome sequencing.</title>
        <authorList>
            <person name="Ghodhbane-Gtari F."/>
            <person name="Swanson E."/>
            <person name="Gueddou A."/>
            <person name="Louati M."/>
            <person name="Nouioui I."/>
            <person name="Hezbri K."/>
            <person name="Abebe-Akele F."/>
            <person name="Simpson S."/>
            <person name="Morris K."/>
            <person name="Thomas K."/>
            <person name="Gtari M."/>
            <person name="Tisa L.S."/>
        </authorList>
    </citation>
    <scope>NUCLEOTIDE SEQUENCE [LARGE SCALE GENOMIC DNA]</scope>
    <source>
        <strain evidence="7">NRRL B-16219</strain>
    </source>
</reference>
<keyword evidence="3" id="KW-0804">Transcription</keyword>
<dbReference type="PANTHER" id="PTHR30055">
    <property type="entry name" value="HTH-TYPE TRANSCRIPTIONAL REGULATOR RUTR"/>
    <property type="match status" value="1"/>
</dbReference>
<keyword evidence="2 4" id="KW-0238">DNA-binding</keyword>
<dbReference type="SUPFAM" id="SSF48498">
    <property type="entry name" value="Tetracyclin repressor-like, C-terminal domain"/>
    <property type="match status" value="1"/>
</dbReference>
<dbReference type="InterPro" id="IPR001647">
    <property type="entry name" value="HTH_TetR"/>
</dbReference>